<gene>
    <name evidence="2" type="ORF">FQA47_007992</name>
</gene>
<sequence length="112" mass="12039">MFRCVTSCISNQDAASCGVTLRFCHWLNRSLPCCDWLSGSPAGCDWLRRLSFHLPLPMLSAADPLTQIPESEATLGESNPRRFPAVLDPQSADGKSAPPPRAQPEGDTGPTG</sequence>
<dbReference type="EMBL" id="WKFB01000170">
    <property type="protein sequence ID" value="KAF6733048.1"/>
    <property type="molecule type" value="Genomic_DNA"/>
</dbReference>
<dbReference type="AlphaFoldDB" id="A0A834CJK5"/>
<evidence type="ECO:0000313" key="2">
    <source>
        <dbReference type="EMBL" id="KAF6733048.1"/>
    </source>
</evidence>
<proteinExistence type="predicted"/>
<name>A0A834CJK5_ORYME</name>
<organism evidence="2 3">
    <name type="scientific">Oryzias melastigma</name>
    <name type="common">Marine medaka</name>
    <dbReference type="NCBI Taxonomy" id="30732"/>
    <lineage>
        <taxon>Eukaryota</taxon>
        <taxon>Metazoa</taxon>
        <taxon>Chordata</taxon>
        <taxon>Craniata</taxon>
        <taxon>Vertebrata</taxon>
        <taxon>Euteleostomi</taxon>
        <taxon>Actinopterygii</taxon>
        <taxon>Neopterygii</taxon>
        <taxon>Teleostei</taxon>
        <taxon>Neoteleostei</taxon>
        <taxon>Acanthomorphata</taxon>
        <taxon>Ovalentaria</taxon>
        <taxon>Atherinomorphae</taxon>
        <taxon>Beloniformes</taxon>
        <taxon>Adrianichthyidae</taxon>
        <taxon>Oryziinae</taxon>
        <taxon>Oryzias</taxon>
    </lineage>
</organism>
<feature type="region of interest" description="Disordered" evidence="1">
    <location>
        <begin position="65"/>
        <end position="112"/>
    </location>
</feature>
<evidence type="ECO:0000313" key="3">
    <source>
        <dbReference type="Proteomes" id="UP000646548"/>
    </source>
</evidence>
<evidence type="ECO:0000256" key="1">
    <source>
        <dbReference type="SAM" id="MobiDB-lite"/>
    </source>
</evidence>
<reference evidence="2" key="1">
    <citation type="journal article" name="BMC Genomics">
        <title>Long-read sequencing and de novo genome assembly of marine medaka (Oryzias melastigma).</title>
        <authorList>
            <person name="Liang P."/>
            <person name="Saqib H.S.A."/>
            <person name="Ni X."/>
            <person name="Shen Y."/>
        </authorList>
    </citation>
    <scope>NUCLEOTIDE SEQUENCE</scope>
    <source>
        <strain evidence="2">Bigg-433</strain>
    </source>
</reference>
<dbReference type="Proteomes" id="UP000646548">
    <property type="component" value="Unassembled WGS sequence"/>
</dbReference>
<comment type="caution">
    <text evidence="2">The sequence shown here is derived from an EMBL/GenBank/DDBJ whole genome shotgun (WGS) entry which is preliminary data.</text>
</comment>
<protein>
    <submittedName>
        <fullName evidence="2">Uncharacterized protein</fullName>
    </submittedName>
</protein>
<accession>A0A834CJK5</accession>